<evidence type="ECO:0000256" key="1">
    <source>
        <dbReference type="SAM" id="Coils"/>
    </source>
</evidence>
<dbReference type="AlphaFoldDB" id="A0A1Q9H7L3"/>
<dbReference type="SUPFAM" id="SSF89009">
    <property type="entry name" value="GAT-like domain"/>
    <property type="match status" value="1"/>
</dbReference>
<accession>A0A1Q9H7L3</accession>
<comment type="caution">
    <text evidence="2">The sequence shown here is derived from an EMBL/GenBank/DDBJ whole genome shotgun (WGS) entry which is preliminary data.</text>
</comment>
<protein>
    <submittedName>
        <fullName evidence="2">Uncharacterized protein</fullName>
    </submittedName>
</protein>
<keyword evidence="1" id="KW-0175">Coiled coil</keyword>
<proteinExistence type="predicted"/>
<sequence>MGENMAIETVKTAFDSVKFLKDMFNGHVDGVAKEKVAELQQQSNQKVLDIQQALMELQAEIFRYQEENSQLSEQLKVYTDLNEKLEKYELCVFRRL</sequence>
<dbReference type="Proteomes" id="UP000186905">
    <property type="component" value="Unassembled WGS sequence"/>
</dbReference>
<dbReference type="EMBL" id="MJIL01000021">
    <property type="protein sequence ID" value="OLQ83790.1"/>
    <property type="molecule type" value="Genomic_DNA"/>
</dbReference>
<evidence type="ECO:0000313" key="2">
    <source>
        <dbReference type="EMBL" id="OLQ83790.1"/>
    </source>
</evidence>
<gene>
    <name evidence="2" type="ORF">BIT28_09465</name>
</gene>
<name>A0A1Q9H7L3_9GAMM</name>
<feature type="coiled-coil region" evidence="1">
    <location>
        <begin position="40"/>
        <end position="88"/>
    </location>
</feature>
<keyword evidence="3" id="KW-1185">Reference proteome</keyword>
<organism evidence="2 3">
    <name type="scientific">Photobacterium proteolyticum</name>
    <dbReference type="NCBI Taxonomy" id="1903952"/>
    <lineage>
        <taxon>Bacteria</taxon>
        <taxon>Pseudomonadati</taxon>
        <taxon>Pseudomonadota</taxon>
        <taxon>Gammaproteobacteria</taxon>
        <taxon>Vibrionales</taxon>
        <taxon>Vibrionaceae</taxon>
        <taxon>Photobacterium</taxon>
    </lineage>
</organism>
<dbReference type="Gene3D" id="1.20.58.160">
    <property type="match status" value="1"/>
</dbReference>
<reference evidence="2 3" key="1">
    <citation type="submission" date="2016-09" db="EMBL/GenBank/DDBJ databases">
        <title>Photobacterium proteolyticum sp. nov. a protease producing bacterium isolated from ocean sediments of Laizhou Bay.</title>
        <authorList>
            <person name="Li Y."/>
        </authorList>
    </citation>
    <scope>NUCLEOTIDE SEQUENCE [LARGE SCALE GENOMIC DNA]</scope>
    <source>
        <strain evidence="2 3">13-12</strain>
    </source>
</reference>
<dbReference type="InterPro" id="IPR038425">
    <property type="entry name" value="GAT_sf"/>
</dbReference>
<evidence type="ECO:0000313" key="3">
    <source>
        <dbReference type="Proteomes" id="UP000186905"/>
    </source>
</evidence>